<dbReference type="SUPFAM" id="SSF50630">
    <property type="entry name" value="Acid proteases"/>
    <property type="match status" value="1"/>
</dbReference>
<dbReference type="InterPro" id="IPR033876">
    <property type="entry name" value="SAP-like"/>
</dbReference>
<dbReference type="Gene3D" id="2.40.70.10">
    <property type="entry name" value="Acid Proteases"/>
    <property type="match status" value="2"/>
</dbReference>
<feature type="region of interest" description="Disordered" evidence="9">
    <location>
        <begin position="134"/>
        <end position="169"/>
    </location>
</feature>
<evidence type="ECO:0000256" key="3">
    <source>
        <dbReference type="ARBA" id="ARBA00022729"/>
    </source>
</evidence>
<organism evidence="12 13">
    <name type="scientific">Zygosaccharomyces mellis</name>
    <dbReference type="NCBI Taxonomy" id="42258"/>
    <lineage>
        <taxon>Eukaryota</taxon>
        <taxon>Fungi</taxon>
        <taxon>Dikarya</taxon>
        <taxon>Ascomycota</taxon>
        <taxon>Saccharomycotina</taxon>
        <taxon>Saccharomycetes</taxon>
        <taxon>Saccharomycetales</taxon>
        <taxon>Saccharomycetaceae</taxon>
        <taxon>Zygosaccharomyces</taxon>
    </lineage>
</organism>
<keyword evidence="13" id="KW-1185">Reference proteome</keyword>
<protein>
    <recommendedName>
        <fullName evidence="11">Peptidase A1 domain-containing protein</fullName>
    </recommendedName>
</protein>
<dbReference type="InterPro" id="IPR021109">
    <property type="entry name" value="Peptidase_aspartic_dom_sf"/>
</dbReference>
<dbReference type="CDD" id="cd05474">
    <property type="entry name" value="SAP_like"/>
    <property type="match status" value="1"/>
</dbReference>
<feature type="active site" evidence="6">
    <location>
        <position position="89"/>
    </location>
</feature>
<evidence type="ECO:0000256" key="7">
    <source>
        <dbReference type="PIRSR" id="PIRSR601461-2"/>
    </source>
</evidence>
<evidence type="ECO:0000256" key="4">
    <source>
        <dbReference type="ARBA" id="ARBA00022750"/>
    </source>
</evidence>
<keyword evidence="7" id="KW-1015">Disulfide bond</keyword>
<evidence type="ECO:0000313" key="12">
    <source>
        <dbReference type="EMBL" id="GCE98899.1"/>
    </source>
</evidence>
<dbReference type="InterPro" id="IPR033121">
    <property type="entry name" value="PEPTIDASE_A1"/>
</dbReference>
<evidence type="ECO:0000256" key="9">
    <source>
        <dbReference type="SAM" id="MobiDB-lite"/>
    </source>
</evidence>
<feature type="domain" description="Peptidase A1" evidence="11">
    <location>
        <begin position="71"/>
        <end position="464"/>
    </location>
</feature>
<reference evidence="12 13" key="1">
    <citation type="submission" date="2019-01" db="EMBL/GenBank/DDBJ databases">
        <title>Draft Genome Sequencing of Zygosaccharomyces mellis Ca-7.</title>
        <authorList>
            <person name="Shiwa Y."/>
            <person name="Kanesaki Y."/>
            <person name="Ishige T."/>
            <person name="Mura K."/>
            <person name="Hori T."/>
            <person name="Tamura T."/>
        </authorList>
    </citation>
    <scope>NUCLEOTIDE SEQUENCE [LARGE SCALE GENOMIC DNA]</scope>
    <source>
        <strain evidence="12 13">Ca-7</strain>
    </source>
</reference>
<keyword evidence="2 8" id="KW-0645">Protease</keyword>
<dbReference type="Proteomes" id="UP000301737">
    <property type="component" value="Unassembled WGS sequence"/>
</dbReference>
<dbReference type="GO" id="GO:0004190">
    <property type="term" value="F:aspartic-type endopeptidase activity"/>
    <property type="evidence" value="ECO:0007669"/>
    <property type="project" value="UniProtKB-KW"/>
</dbReference>
<feature type="chain" id="PRO_5020489873" description="Peptidase A1 domain-containing protein" evidence="10">
    <location>
        <begin position="20"/>
        <end position="565"/>
    </location>
</feature>
<proteinExistence type="inferred from homology"/>
<feature type="signal peptide" evidence="10">
    <location>
        <begin position="1"/>
        <end position="19"/>
    </location>
</feature>
<comment type="caution">
    <text evidence="12">The sequence shown here is derived from an EMBL/GenBank/DDBJ whole genome shotgun (WGS) entry which is preliminary data.</text>
</comment>
<evidence type="ECO:0000256" key="2">
    <source>
        <dbReference type="ARBA" id="ARBA00022670"/>
    </source>
</evidence>
<keyword evidence="4 8" id="KW-0064">Aspartyl protease</keyword>
<accession>A0A4C2E7X6</accession>
<dbReference type="Pfam" id="PF00026">
    <property type="entry name" value="Asp"/>
    <property type="match status" value="1"/>
</dbReference>
<dbReference type="GO" id="GO:0006508">
    <property type="term" value="P:proteolysis"/>
    <property type="evidence" value="ECO:0007669"/>
    <property type="project" value="UniProtKB-KW"/>
</dbReference>
<evidence type="ECO:0000256" key="10">
    <source>
        <dbReference type="SAM" id="SignalP"/>
    </source>
</evidence>
<dbReference type="PRINTS" id="PR00792">
    <property type="entry name" value="PEPSIN"/>
</dbReference>
<dbReference type="AlphaFoldDB" id="A0A4C2E7X6"/>
<dbReference type="InterPro" id="IPR001461">
    <property type="entry name" value="Aspartic_peptidase_A1"/>
</dbReference>
<gene>
    <name evidence="12" type="ORF">ZYGM_002176</name>
</gene>
<dbReference type="GO" id="GO:0071944">
    <property type="term" value="C:cell periphery"/>
    <property type="evidence" value="ECO:0007669"/>
    <property type="project" value="UniProtKB-ARBA"/>
</dbReference>
<name>A0A4C2E7X6_9SACH</name>
<feature type="active site" evidence="6">
    <location>
        <position position="356"/>
    </location>
</feature>
<evidence type="ECO:0000256" key="5">
    <source>
        <dbReference type="ARBA" id="ARBA00022801"/>
    </source>
</evidence>
<comment type="similarity">
    <text evidence="1 8">Belongs to the peptidase A1 family.</text>
</comment>
<evidence type="ECO:0000313" key="13">
    <source>
        <dbReference type="Proteomes" id="UP000301737"/>
    </source>
</evidence>
<evidence type="ECO:0000256" key="6">
    <source>
        <dbReference type="PIRSR" id="PIRSR601461-1"/>
    </source>
</evidence>
<sequence length="565" mass="59816">MKFMNVVISLSAVVSTCKSAVIEKTSSPVLKLSFNKWHGSTYEDSSLERRSLVPRDNKDVNLGVENQQNFYSVDLSIGTPGQNITVLLDTGSSDLWVTSKSNPYCMSNAGGKDTKAVNGGDQGGELQSIVSMLTGSGSGPTSASGSAPETTYASETGSGPGMAGSSPEPTMDCSQYGTFDVGDSKSFKSNKTVFYISYGDSSFASGYWGNDRVNLGNLNLDGVSFAVANETNSSVGVLGIGLPENEATYTPDPSLQGFRPYQYQNFPQVLKTRGVINRAAYSLFLNSLSAPSGDVLFGAVDRSKYTGQLYTLPLLNPEPEKYKNPMEFDITVQGVGFMNGTRRSTFTTTKIPALLDSGTSLMYLPKPLANGIAQKLGGSYDDDIGYYVVDCPPENDDSKLVFDFGGFNIKSNLSNYLLGSPDGGSSSQCVLGILPSDVQAILGDVFLADAYVVYDLENYEVSLAQASFDDSQEDVQVISNSIPGAKKAPGYTRSWSAPASVRSGGNIFTSSDNKGKRDNLAATATATSGSAKSTSGVQVSSQDVANGFSPSVLTLLNAFILSFIL</sequence>
<dbReference type="FunFam" id="2.40.70.10:FF:000023">
    <property type="entry name" value="Aspartic protease"/>
    <property type="match status" value="1"/>
</dbReference>
<dbReference type="EMBL" id="BIMX01000007">
    <property type="protein sequence ID" value="GCE98899.1"/>
    <property type="molecule type" value="Genomic_DNA"/>
</dbReference>
<evidence type="ECO:0000259" key="11">
    <source>
        <dbReference type="PROSITE" id="PS51767"/>
    </source>
</evidence>
<dbReference type="PROSITE" id="PS00141">
    <property type="entry name" value="ASP_PROTEASE"/>
    <property type="match status" value="2"/>
</dbReference>
<feature type="compositionally biased region" description="Low complexity" evidence="9">
    <location>
        <begin position="139"/>
        <end position="148"/>
    </location>
</feature>
<dbReference type="OrthoDB" id="771136at2759"/>
<dbReference type="InterPro" id="IPR001969">
    <property type="entry name" value="Aspartic_peptidase_AS"/>
</dbReference>
<keyword evidence="5 8" id="KW-0378">Hydrolase</keyword>
<evidence type="ECO:0000256" key="1">
    <source>
        <dbReference type="ARBA" id="ARBA00007447"/>
    </source>
</evidence>
<feature type="disulfide bond" evidence="7">
    <location>
        <begin position="391"/>
        <end position="429"/>
    </location>
</feature>
<keyword evidence="3 10" id="KW-0732">Signal</keyword>
<dbReference type="PROSITE" id="PS51767">
    <property type="entry name" value="PEPTIDASE_A1"/>
    <property type="match status" value="1"/>
</dbReference>
<evidence type="ECO:0000256" key="8">
    <source>
        <dbReference type="RuleBase" id="RU000454"/>
    </source>
</evidence>
<dbReference type="PANTHER" id="PTHR47966">
    <property type="entry name" value="BETA-SITE APP-CLEAVING ENZYME, ISOFORM A-RELATED"/>
    <property type="match status" value="1"/>
</dbReference>
<dbReference type="PANTHER" id="PTHR47966:SF65">
    <property type="entry name" value="ASPARTIC-TYPE ENDOPEPTIDASE"/>
    <property type="match status" value="1"/>
</dbReference>